<accession>T0YFW3</accession>
<evidence type="ECO:0000313" key="1">
    <source>
        <dbReference type="EMBL" id="EQD30742.1"/>
    </source>
</evidence>
<gene>
    <name evidence="1" type="ORF">B2A_14018</name>
</gene>
<feature type="non-terminal residue" evidence="1">
    <location>
        <position position="1"/>
    </location>
</feature>
<protein>
    <submittedName>
        <fullName evidence="1">Uncharacterized protein</fullName>
    </submittedName>
</protein>
<sequence>KEVHNIPAMKVNLLFQYKRPQFITMASGAEWHLWNQKYFRYHLYAEQHALLSHIEVKFGSDAIVFYAAPAVEDVSDLVKLKKKNVIIDNTNFRRASELNGHRRNTYIKAGTYSQACSEPQRLDNFHFLELIEGIKPSTQRENGQFLVEFAKRISGSMREAQNVGYLRTAFVDRMS</sequence>
<reference evidence="1" key="2">
    <citation type="journal article" date="2014" name="ISME J.">
        <title>Microbial stratification in low pH oxic and suboxic macroscopic growths along an acid mine drainage.</title>
        <authorList>
            <person name="Mendez-Garcia C."/>
            <person name="Mesa V."/>
            <person name="Sprenger R.R."/>
            <person name="Richter M."/>
            <person name="Diez M.S."/>
            <person name="Solano J."/>
            <person name="Bargiela R."/>
            <person name="Golyshina O.V."/>
            <person name="Manteca A."/>
            <person name="Ramos J.L."/>
            <person name="Gallego J.R."/>
            <person name="Llorente I."/>
            <person name="Martins Dos Santos V.A."/>
            <person name="Jensen O.N."/>
            <person name="Pelaez A.I."/>
            <person name="Sanchez J."/>
            <person name="Ferrer M."/>
        </authorList>
    </citation>
    <scope>NUCLEOTIDE SEQUENCE</scope>
</reference>
<proteinExistence type="predicted"/>
<reference evidence="1" key="1">
    <citation type="submission" date="2013-08" db="EMBL/GenBank/DDBJ databases">
        <authorList>
            <person name="Mendez C."/>
            <person name="Richter M."/>
            <person name="Ferrer M."/>
            <person name="Sanchez J."/>
        </authorList>
    </citation>
    <scope>NUCLEOTIDE SEQUENCE</scope>
</reference>
<comment type="caution">
    <text evidence="1">The sequence shown here is derived from an EMBL/GenBank/DDBJ whole genome shotgun (WGS) entry which is preliminary data.</text>
</comment>
<dbReference type="AlphaFoldDB" id="T0YFW3"/>
<name>T0YFW3_9ZZZZ</name>
<organism evidence="1">
    <name type="scientific">mine drainage metagenome</name>
    <dbReference type="NCBI Taxonomy" id="410659"/>
    <lineage>
        <taxon>unclassified sequences</taxon>
        <taxon>metagenomes</taxon>
        <taxon>ecological metagenomes</taxon>
    </lineage>
</organism>
<dbReference type="EMBL" id="AUZZ01010162">
    <property type="protein sequence ID" value="EQD30742.1"/>
    <property type="molecule type" value="Genomic_DNA"/>
</dbReference>
<feature type="non-terminal residue" evidence="1">
    <location>
        <position position="175"/>
    </location>
</feature>